<dbReference type="PANTHER" id="PTHR47424:SF9">
    <property type="entry name" value="TAH-2"/>
    <property type="match status" value="1"/>
</dbReference>
<evidence type="ECO:0000256" key="1">
    <source>
        <dbReference type="ARBA" id="ARBA00023015"/>
    </source>
</evidence>
<dbReference type="GO" id="GO:0000435">
    <property type="term" value="P:positive regulation of transcription from RNA polymerase II promoter by galactose"/>
    <property type="evidence" value="ECO:0007669"/>
    <property type="project" value="TreeGrafter"/>
</dbReference>
<feature type="region of interest" description="Disordered" evidence="4">
    <location>
        <begin position="239"/>
        <end position="281"/>
    </location>
</feature>
<dbReference type="InterPro" id="IPR051127">
    <property type="entry name" value="Fungal_SecMet_Regulators"/>
</dbReference>
<dbReference type="PANTHER" id="PTHR47424">
    <property type="entry name" value="REGULATORY PROTEIN GAL4"/>
    <property type="match status" value="1"/>
</dbReference>
<dbReference type="GeneID" id="19174838"/>
<organism evidence="5 6">
    <name type="scientific">Cladophialophora yegresii CBS 114405</name>
    <dbReference type="NCBI Taxonomy" id="1182544"/>
    <lineage>
        <taxon>Eukaryota</taxon>
        <taxon>Fungi</taxon>
        <taxon>Dikarya</taxon>
        <taxon>Ascomycota</taxon>
        <taxon>Pezizomycotina</taxon>
        <taxon>Eurotiomycetes</taxon>
        <taxon>Chaetothyriomycetidae</taxon>
        <taxon>Chaetothyriales</taxon>
        <taxon>Herpotrichiellaceae</taxon>
        <taxon>Cladophialophora</taxon>
    </lineage>
</organism>
<comment type="caution">
    <text evidence="5">The sequence shown here is derived from an EMBL/GenBank/DDBJ whole genome shotgun (WGS) entry which is preliminary data.</text>
</comment>
<dbReference type="GO" id="GO:0000978">
    <property type="term" value="F:RNA polymerase II cis-regulatory region sequence-specific DNA binding"/>
    <property type="evidence" value="ECO:0007669"/>
    <property type="project" value="TreeGrafter"/>
</dbReference>
<dbReference type="VEuPathDB" id="FungiDB:A1O7_00221"/>
<dbReference type="RefSeq" id="XP_007752453.1">
    <property type="nucleotide sequence ID" value="XM_007754263.1"/>
</dbReference>
<dbReference type="GO" id="GO:0000981">
    <property type="term" value="F:DNA-binding transcription factor activity, RNA polymerase II-specific"/>
    <property type="evidence" value="ECO:0007669"/>
    <property type="project" value="TreeGrafter"/>
</dbReference>
<evidence type="ECO:0000313" key="5">
    <source>
        <dbReference type="EMBL" id="EXJ63886.1"/>
    </source>
</evidence>
<gene>
    <name evidence="5" type="ORF">A1O7_00221</name>
</gene>
<keyword evidence="1" id="KW-0805">Transcription regulation</keyword>
<protein>
    <recommendedName>
        <fullName evidence="7">Transcription factor domain-containing protein</fullName>
    </recommendedName>
</protein>
<evidence type="ECO:0000256" key="4">
    <source>
        <dbReference type="SAM" id="MobiDB-lite"/>
    </source>
</evidence>
<evidence type="ECO:0008006" key="7">
    <source>
        <dbReference type="Google" id="ProtNLM"/>
    </source>
</evidence>
<evidence type="ECO:0000256" key="2">
    <source>
        <dbReference type="ARBA" id="ARBA00023163"/>
    </source>
</evidence>
<accession>W9WH23</accession>
<dbReference type="Proteomes" id="UP000019473">
    <property type="component" value="Unassembled WGS sequence"/>
</dbReference>
<dbReference type="AlphaFoldDB" id="W9WH23"/>
<sequence length="281" mass="31297">MFLVATSRRNAAAMNLGIAAHASYALGIHQREVSKLFKTDEHQVREKAWKTMRAQDVFLSGSLGRPLAEAETRSVMEGGSCAVVSLCWITERIATEVYFQRVASMETVEEIRKHHRKWVSLLPRGTWTDGILPMLHVEDPGRPNLGLCHLCCEYYVSILLSTRPFLLNLSIKAAKEPDTVEYSPPIESSAVPLERALVYACIASAIRITETIRPLLTHGALQKRLPFIFSQLGQETQFKAPPVNSDSTGQSLPVQEDSPQTGNDEWQTDAENDGFLFDADV</sequence>
<evidence type="ECO:0000313" key="6">
    <source>
        <dbReference type="Proteomes" id="UP000019473"/>
    </source>
</evidence>
<name>W9WH23_9EURO</name>
<evidence type="ECO:0000256" key="3">
    <source>
        <dbReference type="ARBA" id="ARBA00023242"/>
    </source>
</evidence>
<feature type="compositionally biased region" description="Polar residues" evidence="4">
    <location>
        <begin position="244"/>
        <end position="265"/>
    </location>
</feature>
<keyword evidence="2" id="KW-0804">Transcription</keyword>
<reference evidence="5 6" key="1">
    <citation type="submission" date="2013-03" db="EMBL/GenBank/DDBJ databases">
        <title>The Genome Sequence of Cladophialophora yegresii CBS 114405.</title>
        <authorList>
            <consortium name="The Broad Institute Genomics Platform"/>
            <person name="Cuomo C."/>
            <person name="de Hoog S."/>
            <person name="Gorbushina A."/>
            <person name="Walker B."/>
            <person name="Young S.K."/>
            <person name="Zeng Q."/>
            <person name="Gargeya S."/>
            <person name="Fitzgerald M."/>
            <person name="Haas B."/>
            <person name="Abouelleil A."/>
            <person name="Allen A.W."/>
            <person name="Alvarado L."/>
            <person name="Arachchi H.M."/>
            <person name="Berlin A.M."/>
            <person name="Chapman S.B."/>
            <person name="Gainer-Dewar J."/>
            <person name="Goldberg J."/>
            <person name="Griggs A."/>
            <person name="Gujja S."/>
            <person name="Hansen M."/>
            <person name="Howarth C."/>
            <person name="Imamovic A."/>
            <person name="Ireland A."/>
            <person name="Larimer J."/>
            <person name="McCowan C."/>
            <person name="Murphy C."/>
            <person name="Pearson M."/>
            <person name="Poon T.W."/>
            <person name="Priest M."/>
            <person name="Roberts A."/>
            <person name="Saif S."/>
            <person name="Shea T."/>
            <person name="Sisk P."/>
            <person name="Sykes S."/>
            <person name="Wortman J."/>
            <person name="Nusbaum C."/>
            <person name="Birren B."/>
        </authorList>
    </citation>
    <scope>NUCLEOTIDE SEQUENCE [LARGE SCALE GENOMIC DNA]</scope>
    <source>
        <strain evidence="5 6">CBS 114405</strain>
    </source>
</reference>
<keyword evidence="6" id="KW-1185">Reference proteome</keyword>
<proteinExistence type="predicted"/>
<dbReference type="HOGENOM" id="CLU_990472_0_0_1"/>
<dbReference type="CDD" id="cd12148">
    <property type="entry name" value="fungal_TF_MHR"/>
    <property type="match status" value="1"/>
</dbReference>
<dbReference type="OrthoDB" id="47007at2759"/>
<dbReference type="EMBL" id="AMGW01000001">
    <property type="protein sequence ID" value="EXJ63886.1"/>
    <property type="molecule type" value="Genomic_DNA"/>
</dbReference>
<dbReference type="eggNOG" id="ENOG502QURZ">
    <property type="taxonomic scope" value="Eukaryota"/>
</dbReference>
<keyword evidence="3" id="KW-0539">Nucleus</keyword>
<dbReference type="STRING" id="1182544.W9WH23"/>
<dbReference type="GO" id="GO:0005634">
    <property type="term" value="C:nucleus"/>
    <property type="evidence" value="ECO:0007669"/>
    <property type="project" value="TreeGrafter"/>
</dbReference>